<dbReference type="Proteomes" id="UP000515811">
    <property type="component" value="Chromosome"/>
</dbReference>
<protein>
    <recommendedName>
        <fullName evidence="4">DUF4410 domain-containing protein</fullName>
    </recommendedName>
</protein>
<evidence type="ECO:0000313" key="2">
    <source>
        <dbReference type="EMBL" id="QNN57376.1"/>
    </source>
</evidence>
<dbReference type="KEGG" id="drg:H9K76_00245"/>
<sequence>MLFRVFMAWWVMAIVMFSPVALATTDITQRDEQALRGVKAMVLLPPEFDEQAGAAGVTPSMVARRAEVYLRGVGVRLVADADLLTEAERSEFPRLLIQFGALRNDGRRRTDVVVTVNVLRMNGQASQPVYIVQHLGQTLQKPGRNVMMRELDLALNLLREDLRRAHR</sequence>
<evidence type="ECO:0000256" key="1">
    <source>
        <dbReference type="SAM" id="SignalP"/>
    </source>
</evidence>
<gene>
    <name evidence="2" type="ORF">H9K76_00245</name>
</gene>
<reference evidence="2 3" key="1">
    <citation type="submission" date="2020-08" db="EMBL/GenBank/DDBJ databases">
        <title>Genome sequence of Diaphorobacter ruginosibacter DSM 27467T.</title>
        <authorList>
            <person name="Hyun D.-W."/>
            <person name="Bae J.-W."/>
        </authorList>
    </citation>
    <scope>NUCLEOTIDE SEQUENCE [LARGE SCALE GENOMIC DNA]</scope>
    <source>
        <strain evidence="2 3">DSM 27467</strain>
    </source>
</reference>
<keyword evidence="1" id="KW-0732">Signal</keyword>
<evidence type="ECO:0008006" key="4">
    <source>
        <dbReference type="Google" id="ProtNLM"/>
    </source>
</evidence>
<accession>A0A7G9RP51</accession>
<organism evidence="2 3">
    <name type="scientific">Diaphorobacter ruginosibacter</name>
    <dbReference type="NCBI Taxonomy" id="1715720"/>
    <lineage>
        <taxon>Bacteria</taxon>
        <taxon>Pseudomonadati</taxon>
        <taxon>Pseudomonadota</taxon>
        <taxon>Betaproteobacteria</taxon>
        <taxon>Burkholderiales</taxon>
        <taxon>Comamonadaceae</taxon>
        <taxon>Diaphorobacter</taxon>
    </lineage>
</organism>
<dbReference type="RefSeq" id="WP_187597630.1">
    <property type="nucleotide sequence ID" value="NZ_CP060714.1"/>
</dbReference>
<name>A0A7G9RP51_9BURK</name>
<evidence type="ECO:0000313" key="3">
    <source>
        <dbReference type="Proteomes" id="UP000515811"/>
    </source>
</evidence>
<feature type="signal peptide" evidence="1">
    <location>
        <begin position="1"/>
        <end position="23"/>
    </location>
</feature>
<dbReference type="EMBL" id="CP060714">
    <property type="protein sequence ID" value="QNN57376.1"/>
    <property type="molecule type" value="Genomic_DNA"/>
</dbReference>
<keyword evidence="3" id="KW-1185">Reference proteome</keyword>
<feature type="chain" id="PRO_5028943560" description="DUF4410 domain-containing protein" evidence="1">
    <location>
        <begin position="24"/>
        <end position="167"/>
    </location>
</feature>
<proteinExistence type="predicted"/>
<dbReference type="AlphaFoldDB" id="A0A7G9RP51"/>